<organism evidence="5">
    <name type="scientific">freshwater metagenome</name>
    <dbReference type="NCBI Taxonomy" id="449393"/>
    <lineage>
        <taxon>unclassified sequences</taxon>
        <taxon>metagenomes</taxon>
        <taxon>ecological metagenomes</taxon>
    </lineage>
</organism>
<reference evidence="5" key="1">
    <citation type="submission" date="2020-05" db="EMBL/GenBank/DDBJ databases">
        <authorList>
            <person name="Chiriac C."/>
            <person name="Salcher M."/>
            <person name="Ghai R."/>
            <person name="Kavagutti S V."/>
        </authorList>
    </citation>
    <scope>NUCLEOTIDE SEQUENCE</scope>
</reference>
<dbReference type="GO" id="GO:0006412">
    <property type="term" value="P:translation"/>
    <property type="evidence" value="ECO:0007669"/>
    <property type="project" value="InterPro"/>
</dbReference>
<sequence length="319" mass="35192">MAVVTMKQLLESGVHFGHQTRRWNPKMKRFILGERNGIYVIDLEQTLDRIDTAYRFVRTTVENGGTVLFVGTKKQAQEPVQRHADRVGQPYVNFRWLGGMLTNFTTVHQRVGKMREMARMEETGEVDLMIKKEGLKLRRDLTKLQRNLGGIRNMEKLPAVVFVIDTKKEHIAVTEANRLGIPVVAVVDTNCDPDIITFAIPGNDDAMRSADLMCRVIADAVEEGRYLASRKGARPGTKAEAPVAPVLTPEEKAERAETQAKARNEAAAAQAERERRLEESKAQAAAAPVDPPVDAAVEAPVEEVDPAVETVTGSGTEAG</sequence>
<evidence type="ECO:0000256" key="3">
    <source>
        <dbReference type="ARBA" id="ARBA00023274"/>
    </source>
</evidence>
<feature type="compositionally biased region" description="Basic and acidic residues" evidence="4">
    <location>
        <begin position="271"/>
        <end position="281"/>
    </location>
</feature>
<dbReference type="PRINTS" id="PR00395">
    <property type="entry name" value="RIBOSOMALS2"/>
</dbReference>
<dbReference type="GO" id="GO:0003735">
    <property type="term" value="F:structural constituent of ribosome"/>
    <property type="evidence" value="ECO:0007669"/>
    <property type="project" value="InterPro"/>
</dbReference>
<dbReference type="CDD" id="cd01425">
    <property type="entry name" value="RPS2"/>
    <property type="match status" value="1"/>
</dbReference>
<dbReference type="PROSITE" id="PS00962">
    <property type="entry name" value="RIBOSOMAL_S2_1"/>
    <property type="match status" value="1"/>
</dbReference>
<dbReference type="PANTHER" id="PTHR12534:SF0">
    <property type="entry name" value="SMALL RIBOSOMAL SUBUNIT PROTEIN US2M"/>
    <property type="match status" value="1"/>
</dbReference>
<dbReference type="InterPro" id="IPR023591">
    <property type="entry name" value="Ribosomal_uS2_flav_dom_sf"/>
</dbReference>
<evidence type="ECO:0000313" key="5">
    <source>
        <dbReference type="EMBL" id="CAB4780555.1"/>
    </source>
</evidence>
<feature type="compositionally biased region" description="Low complexity" evidence="4">
    <location>
        <begin position="284"/>
        <end position="299"/>
    </location>
</feature>
<evidence type="ECO:0000256" key="2">
    <source>
        <dbReference type="ARBA" id="ARBA00022980"/>
    </source>
</evidence>
<evidence type="ECO:0000256" key="4">
    <source>
        <dbReference type="SAM" id="MobiDB-lite"/>
    </source>
</evidence>
<protein>
    <submittedName>
        <fullName evidence="5">Unannotated protein</fullName>
    </submittedName>
</protein>
<dbReference type="GO" id="GO:0022627">
    <property type="term" value="C:cytosolic small ribosomal subunit"/>
    <property type="evidence" value="ECO:0007669"/>
    <property type="project" value="TreeGrafter"/>
</dbReference>
<name>A0A6J6WAQ9_9ZZZZ</name>
<dbReference type="PROSITE" id="PS00963">
    <property type="entry name" value="RIBOSOMAL_S2_2"/>
    <property type="match status" value="1"/>
</dbReference>
<keyword evidence="2" id="KW-0689">Ribosomal protein</keyword>
<dbReference type="Gene3D" id="3.40.50.10490">
    <property type="entry name" value="Glucose-6-phosphate isomerase like protein, domain 1"/>
    <property type="match status" value="1"/>
</dbReference>
<keyword evidence="3" id="KW-0687">Ribonucleoprotein</keyword>
<dbReference type="Pfam" id="PF00318">
    <property type="entry name" value="Ribosomal_S2"/>
    <property type="match status" value="1"/>
</dbReference>
<evidence type="ECO:0000256" key="1">
    <source>
        <dbReference type="ARBA" id="ARBA00006242"/>
    </source>
</evidence>
<dbReference type="HAMAP" id="MF_00291_B">
    <property type="entry name" value="Ribosomal_uS2_B"/>
    <property type="match status" value="1"/>
</dbReference>
<gene>
    <name evidence="5" type="ORF">UFOPK2925_00829</name>
</gene>
<proteinExistence type="inferred from homology"/>
<dbReference type="Gene3D" id="1.10.287.610">
    <property type="entry name" value="Helix hairpin bin"/>
    <property type="match status" value="1"/>
</dbReference>
<dbReference type="InterPro" id="IPR005706">
    <property type="entry name" value="Ribosomal_uS2_bac/mit/plastid"/>
</dbReference>
<accession>A0A6J6WAQ9</accession>
<dbReference type="SUPFAM" id="SSF52313">
    <property type="entry name" value="Ribosomal protein S2"/>
    <property type="match status" value="1"/>
</dbReference>
<feature type="region of interest" description="Disordered" evidence="4">
    <location>
        <begin position="228"/>
        <end position="319"/>
    </location>
</feature>
<dbReference type="InterPro" id="IPR001865">
    <property type="entry name" value="Ribosomal_uS2"/>
</dbReference>
<dbReference type="InterPro" id="IPR018130">
    <property type="entry name" value="Ribosomal_uS2_CS"/>
</dbReference>
<feature type="compositionally biased region" description="Basic and acidic residues" evidence="4">
    <location>
        <begin position="249"/>
        <end position="264"/>
    </location>
</feature>
<dbReference type="EMBL" id="CAEZZU010000113">
    <property type="protein sequence ID" value="CAB4780555.1"/>
    <property type="molecule type" value="Genomic_DNA"/>
</dbReference>
<comment type="similarity">
    <text evidence="1">Belongs to the universal ribosomal protein uS2 family.</text>
</comment>
<dbReference type="PANTHER" id="PTHR12534">
    <property type="entry name" value="30S RIBOSOMAL PROTEIN S2 PROKARYOTIC AND ORGANELLAR"/>
    <property type="match status" value="1"/>
</dbReference>
<dbReference type="NCBIfam" id="TIGR01011">
    <property type="entry name" value="rpsB_bact"/>
    <property type="match status" value="1"/>
</dbReference>
<dbReference type="AlphaFoldDB" id="A0A6J6WAQ9"/>
<dbReference type="FunFam" id="1.10.287.610:FF:000001">
    <property type="entry name" value="30S ribosomal protein S2"/>
    <property type="match status" value="1"/>
</dbReference>